<dbReference type="PANTHER" id="PTHR42681:SF1">
    <property type="entry name" value="MALONYL-COA-ACYL CARRIER PROTEIN TRANSACYLASE, MITOCHONDRIAL"/>
    <property type="match status" value="1"/>
</dbReference>
<dbReference type="GO" id="GO:0005829">
    <property type="term" value="C:cytosol"/>
    <property type="evidence" value="ECO:0007669"/>
    <property type="project" value="TreeGrafter"/>
</dbReference>
<evidence type="ECO:0000313" key="6">
    <source>
        <dbReference type="Proteomes" id="UP000469670"/>
    </source>
</evidence>
<protein>
    <recommendedName>
        <fullName evidence="1">[acyl-carrier-protein] S-malonyltransferase</fullName>
        <ecNumber evidence="1">2.3.1.39</ecNumber>
    </recommendedName>
</protein>
<evidence type="ECO:0000313" key="5">
    <source>
        <dbReference type="EMBL" id="NEC20269.1"/>
    </source>
</evidence>
<keyword evidence="3 5" id="KW-0012">Acyltransferase</keyword>
<evidence type="ECO:0000256" key="2">
    <source>
        <dbReference type="ARBA" id="ARBA00022679"/>
    </source>
</evidence>
<dbReference type="GO" id="GO:0006633">
    <property type="term" value="P:fatty acid biosynthetic process"/>
    <property type="evidence" value="ECO:0007669"/>
    <property type="project" value="TreeGrafter"/>
</dbReference>
<dbReference type="InterPro" id="IPR001227">
    <property type="entry name" value="Ac_transferase_dom_sf"/>
</dbReference>
<dbReference type="InterPro" id="IPR050858">
    <property type="entry name" value="Mal-CoA-ACP_Trans/PKS_FabD"/>
</dbReference>
<feature type="non-terminal residue" evidence="5">
    <location>
        <position position="1"/>
    </location>
</feature>
<dbReference type="GO" id="GO:0004314">
    <property type="term" value="F:[acyl-carrier-protein] S-malonyltransferase activity"/>
    <property type="evidence" value="ECO:0007669"/>
    <property type="project" value="UniProtKB-EC"/>
</dbReference>
<evidence type="ECO:0000256" key="4">
    <source>
        <dbReference type="ARBA" id="ARBA00048462"/>
    </source>
</evidence>
<dbReference type="PANTHER" id="PTHR42681">
    <property type="entry name" value="MALONYL-COA-ACYL CARRIER PROTEIN TRANSACYLASE, MITOCHONDRIAL"/>
    <property type="match status" value="1"/>
</dbReference>
<dbReference type="AlphaFoldDB" id="A0A7K3RYN4"/>
<sequence length="124" mass="13515">RAAGAVKAAGLGRCVPLQVSAPFHSRYMAAAAAEYDTFLAGFDFADPRIPVVSNVTALPYPPGRVRELLFRQVASPVRWWESMSHLLAEGVTEFAEVGPGRVLTGLWTAVREQPAPRERLGPRE</sequence>
<dbReference type="RefSeq" id="WP_421673851.1">
    <property type="nucleotide sequence ID" value="NZ_JAAGMP010000845.1"/>
</dbReference>
<dbReference type="InterPro" id="IPR016035">
    <property type="entry name" value="Acyl_Trfase/lysoPLipase"/>
</dbReference>
<dbReference type="EMBL" id="JAAGMP010000845">
    <property type="protein sequence ID" value="NEC20269.1"/>
    <property type="molecule type" value="Genomic_DNA"/>
</dbReference>
<evidence type="ECO:0000256" key="1">
    <source>
        <dbReference type="ARBA" id="ARBA00013258"/>
    </source>
</evidence>
<gene>
    <name evidence="5" type="ORF">G3I50_18760</name>
</gene>
<comment type="catalytic activity">
    <reaction evidence="4">
        <text>holo-[ACP] + malonyl-CoA = malonyl-[ACP] + CoA</text>
        <dbReference type="Rhea" id="RHEA:41792"/>
        <dbReference type="Rhea" id="RHEA-COMP:9623"/>
        <dbReference type="Rhea" id="RHEA-COMP:9685"/>
        <dbReference type="ChEBI" id="CHEBI:57287"/>
        <dbReference type="ChEBI" id="CHEBI:57384"/>
        <dbReference type="ChEBI" id="CHEBI:64479"/>
        <dbReference type="ChEBI" id="CHEBI:78449"/>
        <dbReference type="EC" id="2.3.1.39"/>
    </reaction>
</comment>
<proteinExistence type="predicted"/>
<comment type="caution">
    <text evidence="5">The sequence shown here is derived from an EMBL/GenBank/DDBJ whole genome shotgun (WGS) entry which is preliminary data.</text>
</comment>
<name>A0A7K3RYN4_9ACTN</name>
<dbReference type="EC" id="2.3.1.39" evidence="1"/>
<dbReference type="SUPFAM" id="SSF52151">
    <property type="entry name" value="FabD/lysophospholipase-like"/>
    <property type="match status" value="1"/>
</dbReference>
<dbReference type="Gene3D" id="3.40.366.10">
    <property type="entry name" value="Malonyl-Coenzyme A Acyl Carrier Protein, domain 2"/>
    <property type="match status" value="1"/>
</dbReference>
<reference evidence="5 6" key="1">
    <citation type="submission" date="2020-01" db="EMBL/GenBank/DDBJ databases">
        <title>Insect and environment-associated Actinomycetes.</title>
        <authorList>
            <person name="Currrie C."/>
            <person name="Chevrette M."/>
            <person name="Carlson C."/>
            <person name="Stubbendieck R."/>
            <person name="Wendt-Pienkowski E."/>
        </authorList>
    </citation>
    <scope>NUCLEOTIDE SEQUENCE [LARGE SCALE GENOMIC DNA]</scope>
    <source>
        <strain evidence="5 6">SID7590</strain>
    </source>
</reference>
<feature type="non-terminal residue" evidence="5">
    <location>
        <position position="124"/>
    </location>
</feature>
<evidence type="ECO:0000256" key="3">
    <source>
        <dbReference type="ARBA" id="ARBA00023315"/>
    </source>
</evidence>
<keyword evidence="2 5" id="KW-0808">Transferase</keyword>
<organism evidence="5 6">
    <name type="scientific">Streptomyces parvus</name>
    <dbReference type="NCBI Taxonomy" id="66428"/>
    <lineage>
        <taxon>Bacteria</taxon>
        <taxon>Bacillati</taxon>
        <taxon>Actinomycetota</taxon>
        <taxon>Actinomycetes</taxon>
        <taxon>Kitasatosporales</taxon>
        <taxon>Streptomycetaceae</taxon>
        <taxon>Streptomyces</taxon>
    </lineage>
</organism>
<accession>A0A7K3RYN4</accession>
<dbReference type="Proteomes" id="UP000469670">
    <property type="component" value="Unassembled WGS sequence"/>
</dbReference>